<dbReference type="InParanoid" id="A0A165BDG7"/>
<gene>
    <name evidence="2" type="ORF">LAESUDRAFT_816334</name>
</gene>
<keyword evidence="3" id="KW-1185">Reference proteome</keyword>
<proteinExistence type="predicted"/>
<name>A0A165BDG7_9APHY</name>
<dbReference type="AlphaFoldDB" id="A0A165BDG7"/>
<dbReference type="RefSeq" id="XP_040758543.1">
    <property type="nucleotide sequence ID" value="XM_040914767.1"/>
</dbReference>
<reference evidence="2 3" key="1">
    <citation type="journal article" date="2016" name="Mol. Biol. Evol.">
        <title>Comparative Genomics of Early-Diverging Mushroom-Forming Fungi Provides Insights into the Origins of Lignocellulose Decay Capabilities.</title>
        <authorList>
            <person name="Nagy L.G."/>
            <person name="Riley R."/>
            <person name="Tritt A."/>
            <person name="Adam C."/>
            <person name="Daum C."/>
            <person name="Floudas D."/>
            <person name="Sun H."/>
            <person name="Yadav J.S."/>
            <person name="Pangilinan J."/>
            <person name="Larsson K.H."/>
            <person name="Matsuura K."/>
            <person name="Barry K."/>
            <person name="Labutti K."/>
            <person name="Kuo R."/>
            <person name="Ohm R.A."/>
            <person name="Bhattacharya S.S."/>
            <person name="Shirouzu T."/>
            <person name="Yoshinaga Y."/>
            <person name="Martin F.M."/>
            <person name="Grigoriev I.V."/>
            <person name="Hibbett D.S."/>
        </authorList>
    </citation>
    <scope>NUCLEOTIDE SEQUENCE [LARGE SCALE GENOMIC DNA]</scope>
    <source>
        <strain evidence="2 3">93-53</strain>
    </source>
</reference>
<dbReference type="GeneID" id="63831794"/>
<sequence length="345" mass="38312">MNLNDKGKPRPLEDDGLFRERLETLFDKHLTDLRTFAEREARPLDEVRRSMSELHCKYLFDASVSSRSTVQERILHVLRTTSRTFESLQTIAGLQSFFLVVNPTDLSDEGFLGGTLLGREFWRCHRGCGTAGAKAFQHECVKALQMKAQSSMHGNMEALPPLVNAPQQKKGPAGTLKAEVYSSVRNAIRTASGIRNAEMKWKDHSKLDVYGIRLVGWPTDVPMENPSSLSVAQNKVVLHALNSGTMHFVRITDNCSESVISSPRQEAIVDDMLDFSWVCNDPEESTSIEPGSLTRVDNSSTSESSQHGTVTAELPQDSSALMHTKAVEDLPSLRKRHRSDSSAVS</sequence>
<organism evidence="2 3">
    <name type="scientific">Laetiporus sulphureus 93-53</name>
    <dbReference type="NCBI Taxonomy" id="1314785"/>
    <lineage>
        <taxon>Eukaryota</taxon>
        <taxon>Fungi</taxon>
        <taxon>Dikarya</taxon>
        <taxon>Basidiomycota</taxon>
        <taxon>Agaricomycotina</taxon>
        <taxon>Agaricomycetes</taxon>
        <taxon>Polyporales</taxon>
        <taxon>Laetiporus</taxon>
    </lineage>
</organism>
<evidence type="ECO:0000313" key="3">
    <source>
        <dbReference type="Proteomes" id="UP000076871"/>
    </source>
</evidence>
<evidence type="ECO:0000313" key="2">
    <source>
        <dbReference type="EMBL" id="KZT00803.1"/>
    </source>
</evidence>
<dbReference type="EMBL" id="KV427677">
    <property type="protein sequence ID" value="KZT00803.1"/>
    <property type="molecule type" value="Genomic_DNA"/>
</dbReference>
<protein>
    <submittedName>
        <fullName evidence="2">Uncharacterized protein</fullName>
    </submittedName>
</protein>
<dbReference type="OrthoDB" id="3223825at2759"/>
<evidence type="ECO:0000256" key="1">
    <source>
        <dbReference type="SAM" id="MobiDB-lite"/>
    </source>
</evidence>
<feature type="region of interest" description="Disordered" evidence="1">
    <location>
        <begin position="283"/>
        <end position="345"/>
    </location>
</feature>
<dbReference type="Proteomes" id="UP000076871">
    <property type="component" value="Unassembled WGS sequence"/>
</dbReference>
<accession>A0A165BDG7</accession>
<feature type="compositionally biased region" description="Polar residues" evidence="1">
    <location>
        <begin position="287"/>
        <end position="309"/>
    </location>
</feature>